<dbReference type="RefSeq" id="WP_220207966.1">
    <property type="nucleotide sequence ID" value="NZ_BNJK01000001.1"/>
</dbReference>
<feature type="domain" description="HTH luxR-type" evidence="4">
    <location>
        <begin position="831"/>
        <end position="896"/>
    </location>
</feature>
<dbReference type="InterPro" id="IPR027417">
    <property type="entry name" value="P-loop_NTPase"/>
</dbReference>
<name>A0A8J3ISH8_9CHLR</name>
<comment type="caution">
    <text evidence="6">The sequence shown here is derived from an EMBL/GenBank/DDBJ whole genome shotgun (WGS) entry which is preliminary data.</text>
</comment>
<evidence type="ECO:0000313" key="6">
    <source>
        <dbReference type="EMBL" id="GHP01235.1"/>
    </source>
</evidence>
<dbReference type="Pfam" id="PF00196">
    <property type="entry name" value="GerE"/>
    <property type="match status" value="1"/>
</dbReference>
<keyword evidence="3" id="KW-0804">Transcription</keyword>
<dbReference type="PRINTS" id="PR00038">
    <property type="entry name" value="HTHLUXR"/>
</dbReference>
<dbReference type="Pfam" id="PF25873">
    <property type="entry name" value="WHD_MalT"/>
    <property type="match status" value="1"/>
</dbReference>
<keyword evidence="1" id="KW-0805">Transcription regulation</keyword>
<dbReference type="GO" id="GO:0003677">
    <property type="term" value="F:DNA binding"/>
    <property type="evidence" value="ECO:0007669"/>
    <property type="project" value="UniProtKB-KW"/>
</dbReference>
<accession>A0A8J3ISH8</accession>
<evidence type="ECO:0000313" key="7">
    <source>
        <dbReference type="Proteomes" id="UP000597444"/>
    </source>
</evidence>
<dbReference type="Gene3D" id="1.25.40.10">
    <property type="entry name" value="Tetratricopeptide repeat domain"/>
    <property type="match status" value="1"/>
</dbReference>
<dbReference type="AlphaFoldDB" id="A0A8J3ISH8"/>
<keyword evidence="2" id="KW-0238">DNA-binding</keyword>
<dbReference type="InterPro" id="IPR041617">
    <property type="entry name" value="TPR_MalT"/>
</dbReference>
<dbReference type="GO" id="GO:0006355">
    <property type="term" value="P:regulation of DNA-templated transcription"/>
    <property type="evidence" value="ECO:0007669"/>
    <property type="project" value="InterPro"/>
</dbReference>
<reference evidence="6" key="1">
    <citation type="submission" date="2020-10" db="EMBL/GenBank/DDBJ databases">
        <title>Taxonomic study of unclassified bacteria belonging to the class Ktedonobacteria.</title>
        <authorList>
            <person name="Yabe S."/>
            <person name="Wang C.M."/>
            <person name="Zheng Y."/>
            <person name="Sakai Y."/>
            <person name="Cavaletti L."/>
            <person name="Monciardini P."/>
            <person name="Donadio S."/>
        </authorList>
    </citation>
    <scope>NUCLEOTIDE SEQUENCE</scope>
    <source>
        <strain evidence="6">ID150040</strain>
    </source>
</reference>
<dbReference type="EMBL" id="BNJK01000004">
    <property type="protein sequence ID" value="GHP01235.1"/>
    <property type="molecule type" value="Genomic_DNA"/>
</dbReference>
<dbReference type="SMART" id="SM00028">
    <property type="entry name" value="TPR"/>
    <property type="match status" value="3"/>
</dbReference>
<gene>
    <name evidence="5" type="ORF">KSF_074570</name>
    <name evidence="6" type="ORF">KSF_112820</name>
</gene>
<dbReference type="PROSITE" id="PS50043">
    <property type="entry name" value="HTH_LUXR_2"/>
    <property type="match status" value="1"/>
</dbReference>
<evidence type="ECO:0000259" key="4">
    <source>
        <dbReference type="PROSITE" id="PS50043"/>
    </source>
</evidence>
<organism evidence="6 7">
    <name type="scientific">Reticulibacter mediterranei</name>
    <dbReference type="NCBI Taxonomy" id="2778369"/>
    <lineage>
        <taxon>Bacteria</taxon>
        <taxon>Bacillati</taxon>
        <taxon>Chloroflexota</taxon>
        <taxon>Ktedonobacteria</taxon>
        <taxon>Ktedonobacterales</taxon>
        <taxon>Reticulibacteraceae</taxon>
        <taxon>Reticulibacter</taxon>
    </lineage>
</organism>
<dbReference type="EMBL" id="BNJK01000001">
    <property type="protein sequence ID" value="GHO97409.1"/>
    <property type="molecule type" value="Genomic_DNA"/>
</dbReference>
<dbReference type="InterPro" id="IPR000792">
    <property type="entry name" value="Tscrpt_reg_LuxR_C"/>
</dbReference>
<dbReference type="SUPFAM" id="SSF48452">
    <property type="entry name" value="TPR-like"/>
    <property type="match status" value="2"/>
</dbReference>
<proteinExistence type="predicted"/>
<dbReference type="PANTHER" id="PTHR44688">
    <property type="entry name" value="DNA-BINDING TRANSCRIPTIONAL ACTIVATOR DEVR_DOSR"/>
    <property type="match status" value="1"/>
</dbReference>
<dbReference type="Pfam" id="PF17874">
    <property type="entry name" value="TPR_MalT"/>
    <property type="match status" value="1"/>
</dbReference>
<dbReference type="InterPro" id="IPR019734">
    <property type="entry name" value="TPR_rpt"/>
</dbReference>
<dbReference type="InterPro" id="IPR036388">
    <property type="entry name" value="WH-like_DNA-bd_sf"/>
</dbReference>
<dbReference type="SUPFAM" id="SSF52540">
    <property type="entry name" value="P-loop containing nucleoside triphosphate hydrolases"/>
    <property type="match status" value="1"/>
</dbReference>
<dbReference type="SMART" id="SM00421">
    <property type="entry name" value="HTH_LUXR"/>
    <property type="match status" value="1"/>
</dbReference>
<evidence type="ECO:0000313" key="5">
    <source>
        <dbReference type="EMBL" id="GHO97409.1"/>
    </source>
</evidence>
<evidence type="ECO:0000256" key="3">
    <source>
        <dbReference type="ARBA" id="ARBA00023163"/>
    </source>
</evidence>
<sequence>MPESHLIMTKFTVPFLRTQLLARTHLIEQLNQSCGLPLVLLSATAGFGKTTLLSSWASQSTRPICWLSLDELDNDPERFWASVVTALQAGSLVTAGDMIRASHQSQPPFLSVLTSLINDLAASPLETIFILDDYHVIQEPAIHSSFAFLLDHAPASLHVVLSSRVDPPLPLSRWRVRGRIAEIRDTDLRLSEVETASFLSQVMGLSLWEKEVQQLFERTEGWIAGVQLAGLALQRTADQAIWVRSFRGSHRFILDYVQEEILARQPPGIQQFLLHTAILSELNAALCQALTGEAGGEQASQGVLEALERANLFIVPLDEERRWYRYHALFREALLTHLRTTTPEMLPPLHRRAATWYAAKARWALAIPHALSAGDEGYAADLIERFVDPDSFRNEYHMLRRWLAALSSETLRSRPYLSSIYVNSLVFTSVLSSQILELVEEPLRWAEQGFREAADEAGLGAVLTMRATLLTFQGAFAEACALAHKALPLLSEQEQRWRGHCLCLLALEMIISGQPDHAHPLLLQCRTLLVKTGSLPASILALIILGEVSLSRGDLRQAESFFRQALAHSHEHEDPVRWGNRGSYYERLAYYELTQLFYEWNDLEKAQQYLQEALTGAAHPWIHILTPGILLQIRLLWARGEVEQAHSLMHMEASRQSRPEILQEIRMAQAWLALKMGERAIVEQWSSSISQTAEHPFAHVRREEESLLLARLRIAEGQPQAALDLLSQWKQQARVAHRGYSELQILLLEALAHEQAGVAESARAALLEALTQARPEGYQRLFLDEGIRMEALLKSLLPDLRDKALASYVRVLLRAFVTAEALADAPPVDAACGLVDPLTAQEQRVLQQLAQGASNQEIADALVIQLSTARKHISSILSKLSAANRTQAIARAREYGLL</sequence>
<dbReference type="InterPro" id="IPR016032">
    <property type="entry name" value="Sig_transdc_resp-reg_C-effctor"/>
</dbReference>
<dbReference type="SUPFAM" id="SSF46894">
    <property type="entry name" value="C-terminal effector domain of the bipartite response regulators"/>
    <property type="match status" value="1"/>
</dbReference>
<evidence type="ECO:0000256" key="2">
    <source>
        <dbReference type="ARBA" id="ARBA00023125"/>
    </source>
</evidence>
<dbReference type="CDD" id="cd06170">
    <property type="entry name" value="LuxR_C_like"/>
    <property type="match status" value="1"/>
</dbReference>
<dbReference type="InterPro" id="IPR059106">
    <property type="entry name" value="WHD_MalT"/>
</dbReference>
<protein>
    <submittedName>
        <fullName evidence="6">LuxR family transcriptional regulator</fullName>
    </submittedName>
</protein>
<evidence type="ECO:0000256" key="1">
    <source>
        <dbReference type="ARBA" id="ARBA00023015"/>
    </source>
</evidence>
<dbReference type="PANTHER" id="PTHR44688:SF16">
    <property type="entry name" value="DNA-BINDING TRANSCRIPTIONAL ACTIVATOR DEVR_DOSR"/>
    <property type="match status" value="1"/>
</dbReference>
<dbReference type="Gene3D" id="1.10.10.10">
    <property type="entry name" value="Winged helix-like DNA-binding domain superfamily/Winged helix DNA-binding domain"/>
    <property type="match status" value="1"/>
</dbReference>
<dbReference type="InterPro" id="IPR011990">
    <property type="entry name" value="TPR-like_helical_dom_sf"/>
</dbReference>
<keyword evidence="7" id="KW-1185">Reference proteome</keyword>
<dbReference type="Proteomes" id="UP000597444">
    <property type="component" value="Unassembled WGS sequence"/>
</dbReference>